<feature type="chain" id="PRO_5016091337" description="phospholipase A2" evidence="11">
    <location>
        <begin position="22"/>
        <end position="553"/>
    </location>
</feature>
<dbReference type="Pfam" id="PF05826">
    <property type="entry name" value="Phospholip_A2_2"/>
    <property type="match status" value="2"/>
</dbReference>
<evidence type="ECO:0000256" key="5">
    <source>
        <dbReference type="ARBA" id="ARBA00022723"/>
    </source>
</evidence>
<comment type="subcellular location">
    <subcellularLocation>
        <location evidence="2">Secreted</location>
    </subcellularLocation>
</comment>
<proteinExistence type="predicted"/>
<dbReference type="EC" id="3.1.1.4" evidence="3"/>
<feature type="region of interest" description="Disordered" evidence="10">
    <location>
        <begin position="529"/>
        <end position="553"/>
    </location>
</feature>
<keyword evidence="14" id="KW-1185">Reference proteome</keyword>
<name>A0A2U9AW06_SCOMX</name>
<dbReference type="PROSITE" id="PS00118">
    <property type="entry name" value="PA2_HIS"/>
    <property type="match status" value="1"/>
</dbReference>
<evidence type="ECO:0000256" key="11">
    <source>
        <dbReference type="SAM" id="SignalP"/>
    </source>
</evidence>
<evidence type="ECO:0000256" key="9">
    <source>
        <dbReference type="ARBA" id="ARBA00023157"/>
    </source>
</evidence>
<feature type="compositionally biased region" description="Low complexity" evidence="10">
    <location>
        <begin position="324"/>
        <end position="354"/>
    </location>
</feature>
<dbReference type="InterPro" id="IPR016090">
    <property type="entry name" value="PLA2-like_dom"/>
</dbReference>
<keyword evidence="9" id="KW-1015">Disulfide bond</keyword>
<dbReference type="PANTHER" id="PTHR12253">
    <property type="entry name" value="RH14732P"/>
    <property type="match status" value="1"/>
</dbReference>
<dbReference type="InterPro" id="IPR033113">
    <property type="entry name" value="PLA2_histidine"/>
</dbReference>
<evidence type="ECO:0000256" key="2">
    <source>
        <dbReference type="ARBA" id="ARBA00004613"/>
    </source>
</evidence>
<evidence type="ECO:0000256" key="3">
    <source>
        <dbReference type="ARBA" id="ARBA00013278"/>
    </source>
</evidence>
<evidence type="ECO:0000256" key="6">
    <source>
        <dbReference type="ARBA" id="ARBA00022801"/>
    </source>
</evidence>
<evidence type="ECO:0000256" key="7">
    <source>
        <dbReference type="ARBA" id="ARBA00022837"/>
    </source>
</evidence>
<organism evidence="13 14">
    <name type="scientific">Scophthalmus maximus</name>
    <name type="common">Turbot</name>
    <name type="synonym">Psetta maxima</name>
    <dbReference type="NCBI Taxonomy" id="52904"/>
    <lineage>
        <taxon>Eukaryota</taxon>
        <taxon>Metazoa</taxon>
        <taxon>Chordata</taxon>
        <taxon>Craniata</taxon>
        <taxon>Vertebrata</taxon>
        <taxon>Euteleostomi</taxon>
        <taxon>Actinopterygii</taxon>
        <taxon>Neopterygii</taxon>
        <taxon>Teleostei</taxon>
        <taxon>Neoteleostei</taxon>
        <taxon>Acanthomorphata</taxon>
        <taxon>Carangaria</taxon>
        <taxon>Pleuronectiformes</taxon>
        <taxon>Pleuronectoidei</taxon>
        <taxon>Scophthalmidae</taxon>
        <taxon>Scophthalmus</taxon>
    </lineage>
</organism>
<evidence type="ECO:0000259" key="12">
    <source>
        <dbReference type="SMART" id="SM00085"/>
    </source>
</evidence>
<dbReference type="OMA" id="HARWDAH"/>
<evidence type="ECO:0000256" key="8">
    <source>
        <dbReference type="ARBA" id="ARBA00023098"/>
    </source>
</evidence>
<feature type="domain" description="Phospholipase A2-like central" evidence="12">
    <location>
        <begin position="144"/>
        <end position="266"/>
    </location>
</feature>
<keyword evidence="6" id="KW-0378">Hydrolase</keyword>
<evidence type="ECO:0000256" key="10">
    <source>
        <dbReference type="SAM" id="MobiDB-lite"/>
    </source>
</evidence>
<reference evidence="13 14" key="1">
    <citation type="submission" date="2017-12" db="EMBL/GenBank/DDBJ databases">
        <title>Integrating genomic resources of turbot (Scophthalmus maximus) in depth evaluation of genetic and physical mapping variation across individuals.</title>
        <authorList>
            <person name="Martinez P."/>
        </authorList>
    </citation>
    <scope>NUCLEOTIDE SEQUENCE [LARGE SCALE GENOMIC DNA]</scope>
</reference>
<accession>A0A2U9AW06</accession>
<feature type="region of interest" description="Disordered" evidence="10">
    <location>
        <begin position="324"/>
        <end position="376"/>
    </location>
</feature>
<evidence type="ECO:0000256" key="4">
    <source>
        <dbReference type="ARBA" id="ARBA00022525"/>
    </source>
</evidence>
<evidence type="ECO:0000313" key="13">
    <source>
        <dbReference type="EMBL" id="AWO95879.1"/>
    </source>
</evidence>
<sequence length="553" mass="61967">MTHIAPLVILTSFLVWTAADASVLCVWTKVLPNDDVHYSFLQQGSPSLRLYHSAWSGGRTLLSCAWSDDASVIQKYFSLCQERTQDFTDHPDQNLDLNSVLGAEDQCVSLDSPGVEELGWHEVRRLARSAGGQSSQGQDERSEVRTHLRVKRGFIVPGTLWCGSGNKALSYADLGIFADTDSCCREHDHCKHTILSFHSQFGVFNRNIFTMSHCDCDNTFRSCLRGANDSISDVVGYTFFNLLKMHCFEFSHQLQCTQRNWFGMCKETKMALYAEVYPPTLYESTNPTESDVNSTSSIINTTTHSEIPNSSTTDPQLFSITDAASTVPTPSTSSPSASISPLTNVTTSTVTNKSETPRGSVPESRDDLERTPPILNPAVTDLDADITGLQLSCGIYKDLDECRQKIHPQQMRYGLHNLEPRSLYHCNCTSRLFQTLVKQRKLTEVHGLLLGHVSQSCFLPQDCTTGKICTAVLVRADLPQLDQTSTAEVEEKRHLLAVRLKIRRPNTRRAKRKDQAVKLHKLCLRMTRPKQMNKTRKHGQRAQWPAARGEQLV</sequence>
<dbReference type="AlphaFoldDB" id="A0A2U9AW06"/>
<gene>
    <name evidence="13" type="ORF">SMAX5B_010784</name>
</gene>
<protein>
    <recommendedName>
        <fullName evidence="3">phospholipase A2</fullName>
        <ecNumber evidence="3">3.1.1.4</ecNumber>
    </recommendedName>
</protein>
<dbReference type="OrthoDB" id="10059604at2759"/>
<feature type="compositionally biased region" description="Basic residues" evidence="10">
    <location>
        <begin position="529"/>
        <end position="540"/>
    </location>
</feature>
<dbReference type="GO" id="GO:0050482">
    <property type="term" value="P:arachidonate secretion"/>
    <property type="evidence" value="ECO:0007669"/>
    <property type="project" value="InterPro"/>
</dbReference>
<dbReference type="FunFam" id="1.20.90.10:FF:000002">
    <property type="entry name" value="Phospholipase A2 group III"/>
    <property type="match status" value="1"/>
</dbReference>
<dbReference type="Proteomes" id="UP000246464">
    <property type="component" value="Chromosome 1"/>
</dbReference>
<dbReference type="SMART" id="SM00085">
    <property type="entry name" value="PA2c"/>
    <property type="match status" value="1"/>
</dbReference>
<comment type="cofactor">
    <cofactor evidence="1">
        <name>Ca(2+)</name>
        <dbReference type="ChEBI" id="CHEBI:29108"/>
    </cofactor>
</comment>
<keyword evidence="4" id="KW-0964">Secreted</keyword>
<dbReference type="GO" id="GO:0006644">
    <property type="term" value="P:phospholipid metabolic process"/>
    <property type="evidence" value="ECO:0007669"/>
    <property type="project" value="InterPro"/>
</dbReference>
<dbReference type="GO" id="GO:0005576">
    <property type="term" value="C:extracellular region"/>
    <property type="evidence" value="ECO:0007669"/>
    <property type="project" value="UniProtKB-SubCell"/>
</dbReference>
<keyword evidence="11" id="KW-0732">Signal</keyword>
<dbReference type="CDD" id="cd04704">
    <property type="entry name" value="PLA2_bee_venom_like"/>
    <property type="match status" value="1"/>
</dbReference>
<evidence type="ECO:0000256" key="1">
    <source>
        <dbReference type="ARBA" id="ARBA00001913"/>
    </source>
</evidence>
<keyword evidence="5" id="KW-0479">Metal-binding</keyword>
<dbReference type="Gene3D" id="1.20.90.10">
    <property type="entry name" value="Phospholipase A2 domain"/>
    <property type="match status" value="2"/>
</dbReference>
<dbReference type="GO" id="GO:0046872">
    <property type="term" value="F:metal ion binding"/>
    <property type="evidence" value="ECO:0007669"/>
    <property type="project" value="UniProtKB-KW"/>
</dbReference>
<dbReference type="EMBL" id="CP026243">
    <property type="protein sequence ID" value="AWO95879.1"/>
    <property type="molecule type" value="Genomic_DNA"/>
</dbReference>
<feature type="signal peptide" evidence="11">
    <location>
        <begin position="1"/>
        <end position="21"/>
    </location>
</feature>
<dbReference type="SUPFAM" id="SSF48619">
    <property type="entry name" value="Phospholipase A2, PLA2"/>
    <property type="match status" value="1"/>
</dbReference>
<dbReference type="InterPro" id="IPR036444">
    <property type="entry name" value="PLipase_A2_dom_sf"/>
</dbReference>
<evidence type="ECO:0000313" key="14">
    <source>
        <dbReference type="Proteomes" id="UP000246464"/>
    </source>
</evidence>
<keyword evidence="7" id="KW-0106">Calcium</keyword>
<keyword evidence="8" id="KW-0443">Lipid metabolism</keyword>
<dbReference type="GO" id="GO:0004623">
    <property type="term" value="F:phospholipase A2 activity"/>
    <property type="evidence" value="ECO:0007669"/>
    <property type="project" value="UniProtKB-EC"/>
</dbReference>
<dbReference type="STRING" id="52904.ENSSMAP00000016846"/>